<organism evidence="1 2">
    <name type="scientific">Tritrichomonas foetus</name>
    <dbReference type="NCBI Taxonomy" id="1144522"/>
    <lineage>
        <taxon>Eukaryota</taxon>
        <taxon>Metamonada</taxon>
        <taxon>Parabasalia</taxon>
        <taxon>Tritrichomonadida</taxon>
        <taxon>Tritrichomonadidae</taxon>
        <taxon>Tritrichomonas</taxon>
    </lineage>
</organism>
<gene>
    <name evidence="1" type="ORF">TRFO_38591</name>
</gene>
<dbReference type="Proteomes" id="UP000179807">
    <property type="component" value="Unassembled WGS sequence"/>
</dbReference>
<proteinExistence type="predicted"/>
<dbReference type="EMBL" id="MLAK01001256">
    <property type="protein sequence ID" value="OHS95304.1"/>
    <property type="molecule type" value="Genomic_DNA"/>
</dbReference>
<sequence length="382" mass="45096">MDLSQIRVYIIIGDSIADTKDDIIFRNYDNFAKAELIYNFFKDIFGVHEKDIVTLAYGKSEDYEKLLQRTQHKVILQINKEDVLFKIPSSFSHYFFFKNSKNLTNKIDDDSELINNKNVFLFLLDHGSQGYPNFVSYTQIYQTILGGLPKSITLFCECSYFESLISLVQHYSKLYSKVTQILKLSKNNDELSDDDDISPIDIQFVYYYLLFSKAIGRDIFFHEIQWFTKYFEKLSINKLDIIKRIIQYFKTLIKHDKFMCKNPDIPVKEFIGSLIIKKFDEVDLFLHKISQKIHLIDFKLEYFDQNVDLSMKFNTIWSNIKVPEIISNDINLRLSNIEQTLDAFQQKIANIEPKIDNNPKFHSDLDFKVIKTAQINLKIKEN</sequence>
<name>A0A1J4J847_9EUKA</name>
<dbReference type="AlphaFoldDB" id="A0A1J4J847"/>
<accession>A0A1J4J847</accession>
<reference evidence="1" key="1">
    <citation type="submission" date="2016-10" db="EMBL/GenBank/DDBJ databases">
        <authorList>
            <person name="Benchimol M."/>
            <person name="Almeida L.G."/>
            <person name="Vasconcelos A.T."/>
            <person name="Perreira-Neves A."/>
            <person name="Rosa I.A."/>
            <person name="Tasca T."/>
            <person name="Bogo M.R."/>
            <person name="de Souza W."/>
        </authorList>
    </citation>
    <scope>NUCLEOTIDE SEQUENCE [LARGE SCALE GENOMIC DNA]</scope>
    <source>
        <strain evidence="1">K</strain>
    </source>
</reference>
<keyword evidence="2" id="KW-1185">Reference proteome</keyword>
<dbReference type="VEuPathDB" id="TrichDB:TRFO_38591"/>
<evidence type="ECO:0000313" key="2">
    <source>
        <dbReference type="Proteomes" id="UP000179807"/>
    </source>
</evidence>
<comment type="caution">
    <text evidence="1">The sequence shown here is derived from an EMBL/GenBank/DDBJ whole genome shotgun (WGS) entry which is preliminary data.</text>
</comment>
<dbReference type="GeneID" id="94846844"/>
<evidence type="ECO:0000313" key="1">
    <source>
        <dbReference type="EMBL" id="OHS95304.1"/>
    </source>
</evidence>
<dbReference type="RefSeq" id="XP_068348441.1">
    <property type="nucleotide sequence ID" value="XM_068512140.1"/>
</dbReference>
<protein>
    <submittedName>
        <fullName evidence="1">Uncharacterized protein</fullName>
    </submittedName>
</protein>